<sequence>MSGSRIGILFAGLDGRGGFVKKLCDPGIGVGALADCGTENPKSNEEQCKKQGKPNFMEKMRMTVAHKEVPVRIIITNNV</sequence>
<protein>
    <submittedName>
        <fullName evidence="1">Uncharacterized protein</fullName>
    </submittedName>
</protein>
<dbReference type="RefSeq" id="WP_109214997.1">
    <property type="nucleotide sequence ID" value="NZ_CAJLEE010000073.1"/>
</dbReference>
<evidence type="ECO:0000313" key="1">
    <source>
        <dbReference type="EMBL" id="PWE87424.1"/>
    </source>
</evidence>
<proteinExistence type="predicted"/>
<evidence type="ECO:0000313" key="2">
    <source>
        <dbReference type="Proteomes" id="UP000245288"/>
    </source>
</evidence>
<dbReference type="EMBL" id="JRFU01000044">
    <property type="protein sequence ID" value="PWE87424.1"/>
    <property type="molecule type" value="Genomic_DNA"/>
</dbReference>
<accession>A0A2V1JUD6</accession>
<comment type="caution">
    <text evidence="1">The sequence shown here is derived from an EMBL/GenBank/DDBJ whole genome shotgun (WGS) entry which is preliminary data.</text>
</comment>
<dbReference type="AlphaFoldDB" id="A0A2V1JUD6"/>
<keyword evidence="2" id="KW-1185">Reference proteome</keyword>
<reference evidence="1 2" key="1">
    <citation type="submission" date="2014-09" db="EMBL/GenBank/DDBJ databases">
        <title>Butyrate-producing bacteria isolated from human gut.</title>
        <authorList>
            <person name="Zhang Q."/>
            <person name="Zhao L."/>
        </authorList>
    </citation>
    <scope>NUCLEOTIDE SEQUENCE [LARGE SCALE GENOMIC DNA]</scope>
    <source>
        <strain evidence="1 2">21</strain>
    </source>
</reference>
<name>A0A2V1JUD6_EUBRA</name>
<gene>
    <name evidence="1" type="ORF">LG34_04230</name>
</gene>
<dbReference type="Proteomes" id="UP000245288">
    <property type="component" value="Unassembled WGS sequence"/>
</dbReference>
<organism evidence="1 2">
    <name type="scientific">Eubacterium ramulus</name>
    <dbReference type="NCBI Taxonomy" id="39490"/>
    <lineage>
        <taxon>Bacteria</taxon>
        <taxon>Bacillati</taxon>
        <taxon>Bacillota</taxon>
        <taxon>Clostridia</taxon>
        <taxon>Eubacteriales</taxon>
        <taxon>Eubacteriaceae</taxon>
        <taxon>Eubacterium</taxon>
    </lineage>
</organism>